<organism evidence="3 4">
    <name type="scientific">Sarocladium strictum</name>
    <name type="common">Black bundle disease fungus</name>
    <name type="synonym">Acremonium strictum</name>
    <dbReference type="NCBI Taxonomy" id="5046"/>
    <lineage>
        <taxon>Eukaryota</taxon>
        <taxon>Fungi</taxon>
        <taxon>Dikarya</taxon>
        <taxon>Ascomycota</taxon>
        <taxon>Pezizomycotina</taxon>
        <taxon>Sordariomycetes</taxon>
        <taxon>Hypocreomycetidae</taxon>
        <taxon>Hypocreales</taxon>
        <taxon>Sarocladiaceae</taxon>
        <taxon>Sarocladium</taxon>
    </lineage>
</organism>
<dbReference type="InterPro" id="IPR036526">
    <property type="entry name" value="C-N_Hydrolase_sf"/>
</dbReference>
<evidence type="ECO:0000259" key="2">
    <source>
        <dbReference type="PROSITE" id="PS50263"/>
    </source>
</evidence>
<dbReference type="PANTHER" id="PTHR43674:SF16">
    <property type="entry name" value="CARBON-NITROGEN FAMILY, PUTATIVE (AFU_ORTHOLOGUE AFUA_5G02350)-RELATED"/>
    <property type="match status" value="1"/>
</dbReference>
<dbReference type="EMBL" id="JAPDFR010000001">
    <property type="protein sequence ID" value="KAK0391192.1"/>
    <property type="molecule type" value="Genomic_DNA"/>
</dbReference>
<accession>A0AA39GPJ0</accession>
<dbReference type="CDD" id="cd07197">
    <property type="entry name" value="nitrilase"/>
    <property type="match status" value="1"/>
</dbReference>
<evidence type="ECO:0000313" key="3">
    <source>
        <dbReference type="EMBL" id="KAK0391192.1"/>
    </source>
</evidence>
<keyword evidence="1" id="KW-0378">Hydrolase</keyword>
<dbReference type="PANTHER" id="PTHR43674">
    <property type="entry name" value="NITRILASE C965.09-RELATED"/>
    <property type="match status" value="1"/>
</dbReference>
<reference evidence="3" key="1">
    <citation type="submission" date="2022-10" db="EMBL/GenBank/DDBJ databases">
        <title>Determination and structural analysis of whole genome sequence of Sarocladium strictum F4-1.</title>
        <authorList>
            <person name="Hu L."/>
            <person name="Jiang Y."/>
        </authorList>
    </citation>
    <scope>NUCLEOTIDE SEQUENCE</scope>
    <source>
        <strain evidence="3">F4-1</strain>
    </source>
</reference>
<dbReference type="Gene3D" id="3.60.110.10">
    <property type="entry name" value="Carbon-nitrogen hydrolase"/>
    <property type="match status" value="1"/>
</dbReference>
<dbReference type="GO" id="GO:0016811">
    <property type="term" value="F:hydrolase activity, acting on carbon-nitrogen (but not peptide) bonds, in linear amides"/>
    <property type="evidence" value="ECO:0007669"/>
    <property type="project" value="TreeGrafter"/>
</dbReference>
<keyword evidence="4" id="KW-1185">Reference proteome</keyword>
<comment type="caution">
    <text evidence="3">The sequence shown here is derived from an EMBL/GenBank/DDBJ whole genome shotgun (WGS) entry which is preliminary data.</text>
</comment>
<protein>
    <recommendedName>
        <fullName evidence="2">CN hydrolase domain-containing protein</fullName>
    </recommendedName>
</protein>
<gene>
    <name evidence="3" type="ORF">NLU13_0693</name>
</gene>
<dbReference type="InterPro" id="IPR003010">
    <property type="entry name" value="C-N_Hydrolase"/>
</dbReference>
<evidence type="ECO:0000313" key="4">
    <source>
        <dbReference type="Proteomes" id="UP001175261"/>
    </source>
</evidence>
<name>A0AA39GPJ0_SARSR</name>
<dbReference type="InterPro" id="IPR050345">
    <property type="entry name" value="Aliph_Amidase/BUP"/>
</dbReference>
<dbReference type="Proteomes" id="UP001175261">
    <property type="component" value="Unassembled WGS sequence"/>
</dbReference>
<dbReference type="AlphaFoldDB" id="A0AA39GPJ0"/>
<feature type="domain" description="CN hydrolase" evidence="2">
    <location>
        <begin position="5"/>
        <end position="260"/>
    </location>
</feature>
<evidence type="ECO:0000256" key="1">
    <source>
        <dbReference type="ARBA" id="ARBA00022801"/>
    </source>
</evidence>
<dbReference type="PROSITE" id="PS50263">
    <property type="entry name" value="CN_HYDROLASE"/>
    <property type="match status" value="1"/>
</dbReference>
<dbReference type="SUPFAM" id="SSF56317">
    <property type="entry name" value="Carbon-nitrogen hydrolase"/>
    <property type="match status" value="1"/>
</dbReference>
<dbReference type="Pfam" id="PF00795">
    <property type="entry name" value="CN_hydrolase"/>
    <property type="match status" value="1"/>
</dbReference>
<proteinExistence type="predicted"/>
<sequence>MAPVYKIAIIQMAPKIVAVAENYGTAEAYIRKAAAEGAEIAVLPEYHLTSWDPEHPDFIAATEESMSYLPRYQDLARELGISIVPGTICEVHRLGNDESEVRNMAYFIAAGTGEVTASYQKKNLWHPERKLLTSSGHSPHTAFDTPLKHADGRPVRAGMLVCWDLAFPEAFRCLVADGADIIIIPSWWYASDAGGDALALNPDSEKIFLESVTLARAYENTAAIIFCNAGGLSGLCMPVVGAVKRLPLGEERMEIAELDLEVLRVAEDTYRVREDMARSGWHYEYRMGGRET</sequence>